<dbReference type="EMBL" id="CM056741">
    <property type="protein sequence ID" value="KAJ8685905.1"/>
    <property type="molecule type" value="Genomic_DNA"/>
</dbReference>
<dbReference type="Proteomes" id="UP001239111">
    <property type="component" value="Chromosome 1"/>
</dbReference>
<organism evidence="1 2">
    <name type="scientific">Eretmocerus hayati</name>
    <dbReference type="NCBI Taxonomy" id="131215"/>
    <lineage>
        <taxon>Eukaryota</taxon>
        <taxon>Metazoa</taxon>
        <taxon>Ecdysozoa</taxon>
        <taxon>Arthropoda</taxon>
        <taxon>Hexapoda</taxon>
        <taxon>Insecta</taxon>
        <taxon>Pterygota</taxon>
        <taxon>Neoptera</taxon>
        <taxon>Endopterygota</taxon>
        <taxon>Hymenoptera</taxon>
        <taxon>Apocrita</taxon>
        <taxon>Proctotrupomorpha</taxon>
        <taxon>Chalcidoidea</taxon>
        <taxon>Aphelinidae</taxon>
        <taxon>Aphelininae</taxon>
        <taxon>Eretmocerus</taxon>
    </lineage>
</organism>
<comment type="caution">
    <text evidence="1">The sequence shown here is derived from an EMBL/GenBank/DDBJ whole genome shotgun (WGS) entry which is preliminary data.</text>
</comment>
<gene>
    <name evidence="1" type="ORF">QAD02_021698</name>
</gene>
<sequence length="205" mass="23382">MTNLENHHYNLFVKAKITSETSIKEWSKNQNNKESSGRLFSVQLLDSTGVIRNTFFEAGSEQFYDLVQVGNIYDMRNASVKSYLRKLNNIDHKFELNAVETTLIDIDGNTPPKSMKLSSIFQDLKSLLNATDENCTNVIAIIKEIHETSEIHSRDEDKTYKRKDINMLDKTNTMISLSLWGDHATNFSGKVGQVIVLKRAVLNLH</sequence>
<name>A0ACC2PVS9_9HYME</name>
<protein>
    <submittedName>
        <fullName evidence="1">Uncharacterized protein</fullName>
    </submittedName>
</protein>
<proteinExistence type="predicted"/>
<evidence type="ECO:0000313" key="1">
    <source>
        <dbReference type="EMBL" id="KAJ8685905.1"/>
    </source>
</evidence>
<evidence type="ECO:0000313" key="2">
    <source>
        <dbReference type="Proteomes" id="UP001239111"/>
    </source>
</evidence>
<accession>A0ACC2PVS9</accession>
<keyword evidence="2" id="KW-1185">Reference proteome</keyword>
<reference evidence="1" key="1">
    <citation type="submission" date="2023-04" db="EMBL/GenBank/DDBJ databases">
        <title>A chromosome-level genome assembly of the parasitoid wasp Eretmocerus hayati.</title>
        <authorList>
            <person name="Zhong Y."/>
            <person name="Liu S."/>
            <person name="Liu Y."/>
        </authorList>
    </citation>
    <scope>NUCLEOTIDE SEQUENCE</scope>
    <source>
        <strain evidence="1">ZJU_SS_LIU_2023</strain>
    </source>
</reference>